<evidence type="ECO:0008006" key="5">
    <source>
        <dbReference type="Google" id="ProtNLM"/>
    </source>
</evidence>
<feature type="compositionally biased region" description="Basic residues" evidence="2">
    <location>
        <begin position="339"/>
        <end position="351"/>
    </location>
</feature>
<feature type="compositionally biased region" description="Acidic residues" evidence="2">
    <location>
        <begin position="312"/>
        <end position="325"/>
    </location>
</feature>
<proteinExistence type="inferred from homology"/>
<dbReference type="Proteomes" id="UP000009022">
    <property type="component" value="Unassembled WGS sequence"/>
</dbReference>
<dbReference type="eggNOG" id="KOG2830">
    <property type="taxonomic scope" value="Eukaryota"/>
</dbReference>
<dbReference type="PhylomeDB" id="B3SAI4"/>
<sequence length="351" mass="40783">MAAHCNDDSQHLVEIYTNATRLHQEIETTGLSSSSSEYQQMVADCINDLHKVAGVINQLGLFSRNEVIDDVTTVQLGYFIVNALLADLNLKLQNSNLPHHRLQAIHNAKTHIDGYLQLCRDYNLYEGNDMQDSNKDDPLPSDDQLNSKQLAMAQYNKDTKTRQAKIERYQQLQEQEKKMKIIEKLMQQDKYPLDEETIRQHRILQIQSWINKSLDQLDSIQSEMKILQHMIKMKKDGKDPITENLDKKRPIPNKPIVITREMIKNKVFGAGYPSLPTMSPEEYLEKEIREGKVVLEYDKSLQTKKSNKSGNDEEEEDNEDSDDEEALQKARKWDDWKDNHKRGWGNRMNKG</sequence>
<dbReference type="EMBL" id="DS985261">
    <property type="protein sequence ID" value="EDV20317.1"/>
    <property type="molecule type" value="Genomic_DNA"/>
</dbReference>
<dbReference type="GO" id="GO:0051721">
    <property type="term" value="F:protein phosphatase 2A binding"/>
    <property type="evidence" value="ECO:0000318"/>
    <property type="project" value="GO_Central"/>
</dbReference>
<dbReference type="OMA" id="EYELCEA"/>
<accession>B3SAI4</accession>
<dbReference type="PANTHER" id="PTHR10933:SF9">
    <property type="entry name" value="IMMUNOGLOBULIN-BINDING PROTEIN 1"/>
    <property type="match status" value="1"/>
</dbReference>
<protein>
    <recommendedName>
        <fullName evidence="5">TAP42-like protein</fullName>
    </recommendedName>
</protein>
<dbReference type="HOGENOM" id="CLU_041824_1_0_1"/>
<organism evidence="3 4">
    <name type="scientific">Trichoplax adhaerens</name>
    <name type="common">Trichoplax reptans</name>
    <dbReference type="NCBI Taxonomy" id="10228"/>
    <lineage>
        <taxon>Eukaryota</taxon>
        <taxon>Metazoa</taxon>
        <taxon>Placozoa</taxon>
        <taxon>Uniplacotomia</taxon>
        <taxon>Trichoplacea</taxon>
        <taxon>Trichoplacidae</taxon>
        <taxon>Trichoplax</taxon>
    </lineage>
</organism>
<dbReference type="Gene3D" id="1.25.40.540">
    <property type="entry name" value="TAP42-like family"/>
    <property type="match status" value="1"/>
</dbReference>
<dbReference type="KEGG" id="tad:TRIADDRAFT_32305"/>
<dbReference type="RefSeq" id="XP_002117267.1">
    <property type="nucleotide sequence ID" value="XM_002117231.1"/>
</dbReference>
<dbReference type="GeneID" id="6758429"/>
<dbReference type="CTD" id="6758429"/>
<dbReference type="PANTHER" id="PTHR10933">
    <property type="entry name" value="IMMUNOGLOBULIN-BINDING PROTEIN 1"/>
    <property type="match status" value="1"/>
</dbReference>
<dbReference type="FunFam" id="1.25.40.540:FF:000003">
    <property type="entry name" value="Immunoglobulin (CD79A)-binding protein 1"/>
    <property type="match status" value="1"/>
</dbReference>
<dbReference type="GO" id="GO:0009966">
    <property type="term" value="P:regulation of signal transduction"/>
    <property type="evidence" value="ECO:0007669"/>
    <property type="project" value="InterPro"/>
</dbReference>
<name>B3SAI4_TRIAD</name>
<dbReference type="GO" id="GO:0035303">
    <property type="term" value="P:regulation of dephosphorylation"/>
    <property type="evidence" value="ECO:0000318"/>
    <property type="project" value="GO_Central"/>
</dbReference>
<dbReference type="AlphaFoldDB" id="B3SAI4"/>
<dbReference type="GO" id="GO:0005829">
    <property type="term" value="C:cytosol"/>
    <property type="evidence" value="ECO:0000318"/>
    <property type="project" value="GO_Central"/>
</dbReference>
<reference evidence="3 4" key="1">
    <citation type="journal article" date="2008" name="Nature">
        <title>The Trichoplax genome and the nature of placozoans.</title>
        <authorList>
            <person name="Srivastava M."/>
            <person name="Begovic E."/>
            <person name="Chapman J."/>
            <person name="Putnam N.H."/>
            <person name="Hellsten U."/>
            <person name="Kawashima T."/>
            <person name="Kuo A."/>
            <person name="Mitros T."/>
            <person name="Salamov A."/>
            <person name="Carpenter M.L."/>
            <person name="Signorovitch A.Y."/>
            <person name="Moreno M.A."/>
            <person name="Kamm K."/>
            <person name="Grimwood J."/>
            <person name="Schmutz J."/>
            <person name="Shapiro H."/>
            <person name="Grigoriev I.V."/>
            <person name="Buss L.W."/>
            <person name="Schierwater B."/>
            <person name="Dellaporta S.L."/>
            <person name="Rokhsar D.S."/>
        </authorList>
    </citation>
    <scope>NUCLEOTIDE SEQUENCE [LARGE SCALE GENOMIC DNA]</scope>
    <source>
        <strain evidence="3 4">Grell-BS-1999</strain>
    </source>
</reference>
<dbReference type="Pfam" id="PF04177">
    <property type="entry name" value="TAP42"/>
    <property type="match status" value="1"/>
</dbReference>
<evidence type="ECO:0000256" key="2">
    <source>
        <dbReference type="SAM" id="MobiDB-lite"/>
    </source>
</evidence>
<evidence type="ECO:0000256" key="1">
    <source>
        <dbReference type="ARBA" id="ARBA00034730"/>
    </source>
</evidence>
<evidence type="ECO:0000313" key="3">
    <source>
        <dbReference type="EMBL" id="EDV20317.1"/>
    </source>
</evidence>
<evidence type="ECO:0000313" key="4">
    <source>
        <dbReference type="Proteomes" id="UP000009022"/>
    </source>
</evidence>
<dbReference type="FunCoup" id="B3SAI4">
    <property type="interactions" value="1700"/>
</dbReference>
<dbReference type="STRING" id="10228.B3SAI4"/>
<dbReference type="InterPro" id="IPR038511">
    <property type="entry name" value="TAP42/TAP46-like_sf"/>
</dbReference>
<dbReference type="InParanoid" id="B3SAI4"/>
<feature type="region of interest" description="Disordered" evidence="2">
    <location>
        <begin position="299"/>
        <end position="351"/>
    </location>
</feature>
<gene>
    <name evidence="3" type="ORF">TRIADDRAFT_32305</name>
</gene>
<dbReference type="InterPro" id="IPR007304">
    <property type="entry name" value="TAP46-like"/>
</dbReference>
<comment type="similarity">
    <text evidence="1">Belongs to the IGBP1/TAP42 family.</text>
</comment>
<dbReference type="OrthoDB" id="10261753at2759"/>
<feature type="compositionally biased region" description="Basic and acidic residues" evidence="2">
    <location>
        <begin position="326"/>
        <end position="338"/>
    </location>
</feature>
<keyword evidence="4" id="KW-1185">Reference proteome</keyword>